<proteinExistence type="inferred from homology"/>
<evidence type="ECO:0000313" key="14">
    <source>
        <dbReference type="EMBL" id="WFD11893.1"/>
    </source>
</evidence>
<dbReference type="CDD" id="cd13140">
    <property type="entry name" value="MATE_like_1"/>
    <property type="match status" value="1"/>
</dbReference>
<feature type="transmembrane region" description="Helical" evidence="13">
    <location>
        <begin position="136"/>
        <end position="159"/>
    </location>
</feature>
<feature type="transmembrane region" description="Helical" evidence="13">
    <location>
        <begin position="399"/>
        <end position="420"/>
    </location>
</feature>
<dbReference type="Proteomes" id="UP001222800">
    <property type="component" value="Chromosome"/>
</dbReference>
<name>A0ABY8EL05_9FIRM</name>
<evidence type="ECO:0000256" key="9">
    <source>
        <dbReference type="ARBA" id="ARBA00022989"/>
    </source>
</evidence>
<dbReference type="PANTHER" id="PTHR43298:SF2">
    <property type="entry name" value="FMN_FAD EXPORTER YEEO-RELATED"/>
    <property type="match status" value="1"/>
</dbReference>
<reference evidence="14 15" key="1">
    <citation type="submission" date="2023-03" db="EMBL/GenBank/DDBJ databases">
        <title>Complete genome sequence of Tepidibacter sp. SWIR-1, isolated from a deep-sea hydrothermal vent.</title>
        <authorList>
            <person name="Li X."/>
        </authorList>
    </citation>
    <scope>NUCLEOTIDE SEQUENCE [LARGE SCALE GENOMIC DNA]</scope>
    <source>
        <strain evidence="14 15">SWIR-1</strain>
    </source>
</reference>
<dbReference type="RefSeq" id="WP_277734108.1">
    <property type="nucleotide sequence ID" value="NZ_CP120733.1"/>
</dbReference>
<evidence type="ECO:0000256" key="12">
    <source>
        <dbReference type="ARBA" id="ARBA00031636"/>
    </source>
</evidence>
<keyword evidence="9 13" id="KW-1133">Transmembrane helix</keyword>
<feature type="transmembrane region" description="Helical" evidence="13">
    <location>
        <begin position="12"/>
        <end position="33"/>
    </location>
</feature>
<dbReference type="InterPro" id="IPR050222">
    <property type="entry name" value="MATE_MdtK"/>
</dbReference>
<evidence type="ECO:0000313" key="15">
    <source>
        <dbReference type="Proteomes" id="UP001222800"/>
    </source>
</evidence>
<evidence type="ECO:0000256" key="11">
    <source>
        <dbReference type="ARBA" id="ARBA00023136"/>
    </source>
</evidence>
<dbReference type="PANTHER" id="PTHR43298">
    <property type="entry name" value="MULTIDRUG RESISTANCE PROTEIN NORM-RELATED"/>
    <property type="match status" value="1"/>
</dbReference>
<evidence type="ECO:0000256" key="7">
    <source>
        <dbReference type="ARBA" id="ARBA00022475"/>
    </source>
</evidence>
<sequence>MKNRVDLTQGSIVGSLFKLAVPIMLTSFLQMAYNMMDMFWLGNYDSSGQAVSAAGTAGFFSWFAMAFIMLAKTGVEVKVAQSIGENKSEDTKKYIKTAIEIILVLGVFYTGVILIFKENLIGFFNIENQVINTMSVEYLSIIGFGLIFYFINPVFTAIFNGSGDSVTPLIINFIGLFLNLILDPLMINGIGPFSEMGIKGAALATIISQTLVTIIFIIAIKISKNGKALFNGFNIFLKIEVPYINDILKIGTPVAIQSGLFTFYSMLIARIISNIDPVGIGVQKVGSMIESLSWMTAGGFQTALSAFVGQNYGAQKWDRIYKGYFSALSIVAVFGIGVTCLLVFQAEPIFKLFISGEEPLKMGTIYLRILGLSQLFMCIEITTAGAFNGLGKTKIPSWVSIIFTGARVPASYFLSTFTILGIKGVWWSITMSSVFKGLILVTLFVMLLMKRPEVGIDKIKTHFKIN</sequence>
<dbReference type="EMBL" id="CP120733">
    <property type="protein sequence ID" value="WFD11893.1"/>
    <property type="molecule type" value="Genomic_DNA"/>
</dbReference>
<feature type="transmembrane region" description="Helical" evidence="13">
    <location>
        <begin position="166"/>
        <end position="182"/>
    </location>
</feature>
<dbReference type="InterPro" id="IPR048279">
    <property type="entry name" value="MdtK-like"/>
</dbReference>
<keyword evidence="8 13" id="KW-0812">Transmembrane</keyword>
<feature type="transmembrane region" description="Helical" evidence="13">
    <location>
        <begin position="365"/>
        <end position="387"/>
    </location>
</feature>
<comment type="similarity">
    <text evidence="3">Belongs to the multi antimicrobial extrusion (MATE) (TC 2.A.66.1) family.</text>
</comment>
<keyword evidence="11 13" id="KW-0472">Membrane</keyword>
<feature type="transmembrane region" description="Helical" evidence="13">
    <location>
        <begin position="202"/>
        <end position="220"/>
    </location>
</feature>
<evidence type="ECO:0000256" key="3">
    <source>
        <dbReference type="ARBA" id="ARBA00010199"/>
    </source>
</evidence>
<protein>
    <recommendedName>
        <fullName evidence="4">Probable multidrug resistance protein NorM</fullName>
    </recommendedName>
    <alternativeName>
        <fullName evidence="12">Multidrug-efflux transporter</fullName>
    </alternativeName>
</protein>
<evidence type="ECO:0000256" key="5">
    <source>
        <dbReference type="ARBA" id="ARBA00022448"/>
    </source>
</evidence>
<evidence type="ECO:0000256" key="1">
    <source>
        <dbReference type="ARBA" id="ARBA00003408"/>
    </source>
</evidence>
<feature type="transmembrane region" description="Helical" evidence="13">
    <location>
        <begin position="53"/>
        <end position="73"/>
    </location>
</feature>
<keyword evidence="7" id="KW-1003">Cell membrane</keyword>
<keyword evidence="10" id="KW-0406">Ion transport</keyword>
<comment type="function">
    <text evidence="1">Multidrug efflux pump.</text>
</comment>
<dbReference type="Pfam" id="PF01554">
    <property type="entry name" value="MatE"/>
    <property type="match status" value="2"/>
</dbReference>
<feature type="transmembrane region" description="Helical" evidence="13">
    <location>
        <begin position="324"/>
        <end position="345"/>
    </location>
</feature>
<dbReference type="PIRSF" id="PIRSF006603">
    <property type="entry name" value="DinF"/>
    <property type="match status" value="1"/>
</dbReference>
<evidence type="ECO:0000256" key="13">
    <source>
        <dbReference type="SAM" id="Phobius"/>
    </source>
</evidence>
<dbReference type="NCBIfam" id="TIGR00797">
    <property type="entry name" value="matE"/>
    <property type="match status" value="1"/>
</dbReference>
<organism evidence="14 15">
    <name type="scientific">Tepidibacter hydrothermalis</name>
    <dbReference type="NCBI Taxonomy" id="3036126"/>
    <lineage>
        <taxon>Bacteria</taxon>
        <taxon>Bacillati</taxon>
        <taxon>Bacillota</taxon>
        <taxon>Clostridia</taxon>
        <taxon>Peptostreptococcales</taxon>
        <taxon>Peptostreptococcaceae</taxon>
        <taxon>Tepidibacter</taxon>
    </lineage>
</organism>
<dbReference type="InterPro" id="IPR002528">
    <property type="entry name" value="MATE_fam"/>
</dbReference>
<feature type="transmembrane region" description="Helical" evidence="13">
    <location>
        <begin position="94"/>
        <end position="116"/>
    </location>
</feature>
<keyword evidence="15" id="KW-1185">Reference proteome</keyword>
<comment type="subcellular location">
    <subcellularLocation>
        <location evidence="2">Cell membrane</location>
        <topology evidence="2">Multi-pass membrane protein</topology>
    </subcellularLocation>
</comment>
<keyword evidence="5" id="KW-0813">Transport</keyword>
<evidence type="ECO:0000256" key="4">
    <source>
        <dbReference type="ARBA" id="ARBA00020268"/>
    </source>
</evidence>
<accession>A0ABY8EL05</accession>
<gene>
    <name evidence="14" type="ORF">P4S50_07400</name>
</gene>
<evidence type="ECO:0000256" key="6">
    <source>
        <dbReference type="ARBA" id="ARBA00022449"/>
    </source>
</evidence>
<evidence type="ECO:0000256" key="2">
    <source>
        <dbReference type="ARBA" id="ARBA00004651"/>
    </source>
</evidence>
<feature type="transmembrane region" description="Helical" evidence="13">
    <location>
        <begin position="426"/>
        <end position="449"/>
    </location>
</feature>
<evidence type="ECO:0000256" key="10">
    <source>
        <dbReference type="ARBA" id="ARBA00023065"/>
    </source>
</evidence>
<keyword evidence="6" id="KW-0050">Antiport</keyword>
<evidence type="ECO:0000256" key="8">
    <source>
        <dbReference type="ARBA" id="ARBA00022692"/>
    </source>
</evidence>